<keyword evidence="2" id="KW-1185">Reference proteome</keyword>
<sequence>MEQNHHLATINDIVFSDPEKYQWLVGRLIYLKITRPESCYSIHILVQFMGDPLRLLEFLVE</sequence>
<dbReference type="Proteomes" id="UP000075243">
    <property type="component" value="Unassembled WGS sequence"/>
</dbReference>
<protein>
    <recommendedName>
        <fullName evidence="3">Retrovirus-related Pol polyprotein from transposon TNT 1-94</fullName>
    </recommendedName>
</protein>
<accession>A0A151SBY0</accession>
<dbReference type="Gramene" id="C.cajan_26600.t">
    <property type="protein sequence ID" value="C.cajan_26600.t.cds1"/>
    <property type="gene ID" value="C.cajan_26600"/>
</dbReference>
<name>A0A151SBY0_CAJCA</name>
<gene>
    <name evidence="1" type="ORF">KK1_025853</name>
</gene>
<evidence type="ECO:0000313" key="2">
    <source>
        <dbReference type="Proteomes" id="UP000075243"/>
    </source>
</evidence>
<reference evidence="1" key="1">
    <citation type="journal article" date="2012" name="Nat. Biotechnol.">
        <title>Draft genome sequence of pigeonpea (Cajanus cajan), an orphan legume crop of resource-poor farmers.</title>
        <authorList>
            <person name="Varshney R.K."/>
            <person name="Chen W."/>
            <person name="Li Y."/>
            <person name="Bharti A.K."/>
            <person name="Saxena R.K."/>
            <person name="Schlueter J.A."/>
            <person name="Donoghue M.T."/>
            <person name="Azam S."/>
            <person name="Fan G."/>
            <person name="Whaley A.M."/>
            <person name="Farmer A.D."/>
            <person name="Sheridan J."/>
            <person name="Iwata A."/>
            <person name="Tuteja R."/>
            <person name="Penmetsa R.V."/>
            <person name="Wu W."/>
            <person name="Upadhyaya H.D."/>
            <person name="Yang S.P."/>
            <person name="Shah T."/>
            <person name="Saxena K.B."/>
            <person name="Michael T."/>
            <person name="McCombie W.R."/>
            <person name="Yang B."/>
            <person name="Zhang G."/>
            <person name="Yang H."/>
            <person name="Wang J."/>
            <person name="Spillane C."/>
            <person name="Cook D.R."/>
            <person name="May G.D."/>
            <person name="Xu X."/>
            <person name="Jackson S.A."/>
        </authorList>
    </citation>
    <scope>NUCLEOTIDE SEQUENCE [LARGE SCALE GENOMIC DNA]</scope>
</reference>
<dbReference type="EMBL" id="KQ483426">
    <property type="protein sequence ID" value="KYP52249.1"/>
    <property type="molecule type" value="Genomic_DNA"/>
</dbReference>
<dbReference type="AlphaFoldDB" id="A0A151SBY0"/>
<proteinExistence type="predicted"/>
<evidence type="ECO:0008006" key="3">
    <source>
        <dbReference type="Google" id="ProtNLM"/>
    </source>
</evidence>
<organism evidence="1 2">
    <name type="scientific">Cajanus cajan</name>
    <name type="common">Pigeon pea</name>
    <name type="synonym">Cajanus indicus</name>
    <dbReference type="NCBI Taxonomy" id="3821"/>
    <lineage>
        <taxon>Eukaryota</taxon>
        <taxon>Viridiplantae</taxon>
        <taxon>Streptophyta</taxon>
        <taxon>Embryophyta</taxon>
        <taxon>Tracheophyta</taxon>
        <taxon>Spermatophyta</taxon>
        <taxon>Magnoliopsida</taxon>
        <taxon>eudicotyledons</taxon>
        <taxon>Gunneridae</taxon>
        <taxon>Pentapetalae</taxon>
        <taxon>rosids</taxon>
        <taxon>fabids</taxon>
        <taxon>Fabales</taxon>
        <taxon>Fabaceae</taxon>
        <taxon>Papilionoideae</taxon>
        <taxon>50 kb inversion clade</taxon>
        <taxon>NPAAA clade</taxon>
        <taxon>indigoferoid/millettioid clade</taxon>
        <taxon>Phaseoleae</taxon>
        <taxon>Cajanus</taxon>
    </lineage>
</organism>
<evidence type="ECO:0000313" key="1">
    <source>
        <dbReference type="EMBL" id="KYP52249.1"/>
    </source>
</evidence>